<dbReference type="CDD" id="cd13124">
    <property type="entry name" value="MATE_SpoVB_like"/>
    <property type="match status" value="1"/>
</dbReference>
<evidence type="ECO:0000313" key="7">
    <source>
        <dbReference type="EMBL" id="CAA7601401.1"/>
    </source>
</evidence>
<reference evidence="8" key="1">
    <citation type="submission" date="2014-11" db="EMBL/GenBank/DDBJ databases">
        <authorList>
            <person name="Hornung B.V."/>
        </authorList>
    </citation>
    <scope>NUCLEOTIDE SEQUENCE</scope>
    <source>
        <strain evidence="8">INE</strain>
    </source>
</reference>
<keyword evidence="2" id="KW-1003">Cell membrane</keyword>
<sequence>MVKRTFVYGATVLLAANLINRILGFVYQYLIMTHIGGEAYGLFTMVFPVYMTALVLTTAGIPLAISKMISEEISLGQEQQAARIFHLALGILTVSGIVVTLALYKIAPVMSHRLFPDPRVLKVFLICTPAIFVVSVASAFRGYFQGKQNMVPTALSQICEQIVRISVGFTLALRFLPRGVEWGAAGLAFGMLAGEFAGLLIIVLQYLFGPHAPLRSEGTARATRAGTRGTLRRLFQLSSPVTVGRLLSTGLSAADAMIIPQRLQAAGYTAREATTLFGQLGGSAFTLLTFPSVFTLALATSLVPAISEAAAQKQFHLVRARSGEAIRLTVIVGLPALLVLFMYATPLTAFFKSPAIAPILRILVFGGIFSYVQQATNGILQGLGKVQLPVLHSIAGAAVRIPLIIILTAMPQWGLLGAALAYVLGFVVMALLNLHAISRHTGLPLDLQHFLLQPLSAGIGMLVTLRLLYLGTGESPLSYILQVAAGLVVYGLILFFNGAVKPSDLRRLPWIGKYI</sequence>
<proteinExistence type="predicted"/>
<dbReference type="GO" id="GO:0005886">
    <property type="term" value="C:plasma membrane"/>
    <property type="evidence" value="ECO:0007669"/>
    <property type="project" value="UniProtKB-SubCell"/>
</dbReference>
<accession>A0A8S0WYC4</accession>
<feature type="transmembrane region" description="Helical" evidence="6">
    <location>
        <begin position="450"/>
        <end position="471"/>
    </location>
</feature>
<feature type="transmembrane region" description="Helical" evidence="6">
    <location>
        <begin position="325"/>
        <end position="343"/>
    </location>
</feature>
<dbReference type="EMBL" id="CDGJ01000096">
    <property type="protein sequence ID" value="CEJ08832.1"/>
    <property type="molecule type" value="Genomic_DNA"/>
</dbReference>
<dbReference type="KEGG" id="aacx:DEACI_2067"/>
<comment type="subcellular location">
    <subcellularLocation>
        <location evidence="1">Cell membrane</location>
        <topology evidence="1">Multi-pass membrane protein</topology>
    </subcellularLocation>
</comment>
<evidence type="ECO:0000256" key="4">
    <source>
        <dbReference type="ARBA" id="ARBA00022989"/>
    </source>
</evidence>
<dbReference type="PANTHER" id="PTHR30250:SF24">
    <property type="entry name" value="STAGE V SPORULATION PROTEIN B"/>
    <property type="match status" value="1"/>
</dbReference>
<dbReference type="NCBIfam" id="TIGR02900">
    <property type="entry name" value="spore_V_B"/>
    <property type="match status" value="1"/>
</dbReference>
<feature type="transmembrane region" description="Helical" evidence="6">
    <location>
        <begin position="40"/>
        <end position="63"/>
    </location>
</feature>
<dbReference type="InterPro" id="IPR014249">
    <property type="entry name" value="Spore_V_B"/>
</dbReference>
<evidence type="ECO:0000313" key="8">
    <source>
        <dbReference type="EMBL" id="CEJ08832.1"/>
    </source>
</evidence>
<dbReference type="InterPro" id="IPR002797">
    <property type="entry name" value="Polysacc_synth"/>
</dbReference>
<feature type="transmembrane region" description="Helical" evidence="6">
    <location>
        <begin position="84"/>
        <end position="107"/>
    </location>
</feature>
<gene>
    <name evidence="7" type="ORF">DEACI_2067</name>
    <name evidence="8" type="ORF">DEACI_3313</name>
</gene>
<dbReference type="InterPro" id="IPR050833">
    <property type="entry name" value="Poly_Biosynth_Transport"/>
</dbReference>
<keyword evidence="5 6" id="KW-0472">Membrane</keyword>
<evidence type="ECO:0000256" key="2">
    <source>
        <dbReference type="ARBA" id="ARBA00022475"/>
    </source>
</evidence>
<reference evidence="7" key="2">
    <citation type="submission" date="2020-01" db="EMBL/GenBank/DDBJ databases">
        <authorList>
            <person name="Hornung B."/>
        </authorList>
    </citation>
    <scope>NUCLEOTIDE SEQUENCE</scope>
    <source>
        <strain evidence="7">PacBioINE</strain>
    </source>
</reference>
<keyword evidence="3 6" id="KW-0812">Transmembrane</keyword>
<feature type="transmembrane region" description="Helical" evidence="6">
    <location>
        <begin position="419"/>
        <end position="438"/>
    </location>
</feature>
<dbReference type="Proteomes" id="UP000836597">
    <property type="component" value="Chromosome"/>
</dbReference>
<feature type="transmembrane region" description="Helical" evidence="6">
    <location>
        <begin position="184"/>
        <end position="208"/>
    </location>
</feature>
<feature type="transmembrane region" description="Helical" evidence="6">
    <location>
        <begin position="119"/>
        <end position="140"/>
    </location>
</feature>
<dbReference type="Pfam" id="PF01943">
    <property type="entry name" value="Polysacc_synt"/>
    <property type="match status" value="1"/>
</dbReference>
<feature type="transmembrane region" description="Helical" evidence="6">
    <location>
        <begin position="355"/>
        <end position="372"/>
    </location>
</feature>
<evidence type="ECO:0000256" key="6">
    <source>
        <dbReference type="SAM" id="Phobius"/>
    </source>
</evidence>
<keyword evidence="9" id="KW-1185">Reference proteome</keyword>
<dbReference type="Proteomes" id="UP001071230">
    <property type="component" value="Unassembled WGS sequence"/>
</dbReference>
<evidence type="ECO:0000313" key="9">
    <source>
        <dbReference type="Proteomes" id="UP001071230"/>
    </source>
</evidence>
<dbReference type="RefSeq" id="WP_240984934.1">
    <property type="nucleotide sequence ID" value="NZ_CDGJ01000096.1"/>
</dbReference>
<protein>
    <submittedName>
        <fullName evidence="7">Stage V sporulation protein B</fullName>
    </submittedName>
</protein>
<name>A0A8S0WYC4_9FIRM</name>
<evidence type="ECO:0000256" key="3">
    <source>
        <dbReference type="ARBA" id="ARBA00022692"/>
    </source>
</evidence>
<dbReference type="PIRSF" id="PIRSF038958">
    <property type="entry name" value="PG_synth_SpoVB"/>
    <property type="match status" value="1"/>
</dbReference>
<feature type="transmembrane region" description="Helical" evidence="6">
    <location>
        <begin position="477"/>
        <end position="500"/>
    </location>
</feature>
<organism evidence="7">
    <name type="scientific">Acididesulfobacillus acetoxydans</name>
    <dbReference type="NCBI Taxonomy" id="1561005"/>
    <lineage>
        <taxon>Bacteria</taxon>
        <taxon>Bacillati</taxon>
        <taxon>Bacillota</taxon>
        <taxon>Clostridia</taxon>
        <taxon>Eubacteriales</taxon>
        <taxon>Peptococcaceae</taxon>
        <taxon>Acididesulfobacillus</taxon>
    </lineage>
</organism>
<evidence type="ECO:0000256" key="1">
    <source>
        <dbReference type="ARBA" id="ARBA00004651"/>
    </source>
</evidence>
<keyword evidence="4 6" id="KW-1133">Transmembrane helix</keyword>
<dbReference type="InterPro" id="IPR024923">
    <property type="entry name" value="PG_synth_SpoVB"/>
</dbReference>
<evidence type="ECO:0000256" key="5">
    <source>
        <dbReference type="ARBA" id="ARBA00023136"/>
    </source>
</evidence>
<feature type="transmembrane region" description="Helical" evidence="6">
    <location>
        <begin position="284"/>
        <end position="305"/>
    </location>
</feature>
<dbReference type="PANTHER" id="PTHR30250">
    <property type="entry name" value="PST FAMILY PREDICTED COLANIC ACID TRANSPORTER"/>
    <property type="match status" value="1"/>
</dbReference>
<dbReference type="EMBL" id="LR746496">
    <property type="protein sequence ID" value="CAA7601401.1"/>
    <property type="molecule type" value="Genomic_DNA"/>
</dbReference>
<dbReference type="AlphaFoldDB" id="A0A8S0WYC4"/>
<feature type="transmembrane region" description="Helical" evidence="6">
    <location>
        <begin position="393"/>
        <end position="413"/>
    </location>
</feature>